<feature type="domain" description="Reverse transcriptase Ty1/copia-type" evidence="2">
    <location>
        <begin position="1"/>
        <end position="145"/>
    </location>
</feature>
<sequence>MEQPPGFVNPAYPNHVCKLHKALYGLKQAPRAWFNKFTNFLIEFGFSCSNADPSLFTYHRGSHTLVLLLYVDDVLLTGSSPELVNTLIHELSTQFSMKNLGAIHYFLGIQAHHHDNGLFLNQSTYAEEILYEAGMANANPMPTPLPTRLAAAFRDTDLFPDPTYFRSIAGKLQYLILTRPDIQFAVNFVCQRMHSPTMTDFSLLKRILRYIRGTTAFGLHLHKNTSLSLTSYSDSDWAGCQDTRRSTTGFCVFLGSNIISWCAKRQPTVSRSSTEAEYRALAYTASELTWINSLLRDLRIPQSAPALLHCDNLFAVHLSANPGFHSRSKHIEVDYHYIRERVALGVVEIKHIPAAHQVADNFTKPLPRSSFLHLRAKLGVGTLPITSLREGESQTPLLRPELHHVNGEEEKKMAHDEEEGKKMGSDMGINNVQNR</sequence>
<name>A0A6D2JIA8_9BRAS</name>
<accession>A0A6D2JIA8</accession>
<reference evidence="3" key="1">
    <citation type="submission" date="2020-01" db="EMBL/GenBank/DDBJ databases">
        <authorList>
            <person name="Mishra B."/>
        </authorList>
    </citation>
    <scope>NUCLEOTIDE SEQUENCE [LARGE SCALE GENOMIC DNA]</scope>
</reference>
<dbReference type="InterPro" id="IPR013103">
    <property type="entry name" value="RVT_2"/>
</dbReference>
<evidence type="ECO:0000256" key="1">
    <source>
        <dbReference type="SAM" id="MobiDB-lite"/>
    </source>
</evidence>
<proteinExistence type="predicted"/>
<evidence type="ECO:0000313" key="3">
    <source>
        <dbReference type="EMBL" id="CAA7036579.1"/>
    </source>
</evidence>
<dbReference type="PANTHER" id="PTHR11439">
    <property type="entry name" value="GAG-POL-RELATED RETROTRANSPOSON"/>
    <property type="match status" value="1"/>
</dbReference>
<feature type="compositionally biased region" description="Basic and acidic residues" evidence="1">
    <location>
        <begin position="401"/>
        <end position="424"/>
    </location>
</feature>
<comment type="caution">
    <text evidence="3">The sequence shown here is derived from an EMBL/GenBank/DDBJ whole genome shotgun (WGS) entry which is preliminary data.</text>
</comment>
<feature type="region of interest" description="Disordered" evidence="1">
    <location>
        <begin position="401"/>
        <end position="435"/>
    </location>
</feature>
<dbReference type="InterPro" id="IPR043502">
    <property type="entry name" value="DNA/RNA_pol_sf"/>
</dbReference>
<keyword evidence="4" id="KW-1185">Reference proteome</keyword>
<dbReference type="SUPFAM" id="SSF56672">
    <property type="entry name" value="DNA/RNA polymerases"/>
    <property type="match status" value="1"/>
</dbReference>
<dbReference type="EMBL" id="CACVBM020001163">
    <property type="protein sequence ID" value="CAA7036579.1"/>
    <property type="molecule type" value="Genomic_DNA"/>
</dbReference>
<organism evidence="3 4">
    <name type="scientific">Microthlaspi erraticum</name>
    <dbReference type="NCBI Taxonomy" id="1685480"/>
    <lineage>
        <taxon>Eukaryota</taxon>
        <taxon>Viridiplantae</taxon>
        <taxon>Streptophyta</taxon>
        <taxon>Embryophyta</taxon>
        <taxon>Tracheophyta</taxon>
        <taxon>Spermatophyta</taxon>
        <taxon>Magnoliopsida</taxon>
        <taxon>eudicotyledons</taxon>
        <taxon>Gunneridae</taxon>
        <taxon>Pentapetalae</taxon>
        <taxon>rosids</taxon>
        <taxon>malvids</taxon>
        <taxon>Brassicales</taxon>
        <taxon>Brassicaceae</taxon>
        <taxon>Coluteocarpeae</taxon>
        <taxon>Microthlaspi</taxon>
    </lineage>
</organism>
<evidence type="ECO:0000259" key="2">
    <source>
        <dbReference type="Pfam" id="PF07727"/>
    </source>
</evidence>
<protein>
    <recommendedName>
        <fullName evidence="2">Reverse transcriptase Ty1/copia-type domain-containing protein</fullName>
    </recommendedName>
</protein>
<evidence type="ECO:0000313" key="4">
    <source>
        <dbReference type="Proteomes" id="UP000467841"/>
    </source>
</evidence>
<dbReference type="CDD" id="cd09272">
    <property type="entry name" value="RNase_HI_RT_Ty1"/>
    <property type="match status" value="1"/>
</dbReference>
<gene>
    <name evidence="3" type="ORF">MERR_LOCUS23814</name>
</gene>
<dbReference type="AlphaFoldDB" id="A0A6D2JIA8"/>
<dbReference type="PANTHER" id="PTHR11439:SF524">
    <property type="entry name" value="RNA-DIRECTED DNA POLYMERASE, PROTEIN KINASE RLK-PELLE-DLSV FAMILY"/>
    <property type="match status" value="1"/>
</dbReference>
<dbReference type="Pfam" id="PF07727">
    <property type="entry name" value="RVT_2"/>
    <property type="match status" value="1"/>
</dbReference>
<dbReference type="Proteomes" id="UP000467841">
    <property type="component" value="Unassembled WGS sequence"/>
</dbReference>
<dbReference type="OrthoDB" id="414945at2759"/>